<keyword evidence="5 7" id="KW-0862">Zinc</keyword>
<keyword evidence="3 7" id="KW-0479">Metal-binding</keyword>
<evidence type="ECO:0000256" key="4">
    <source>
        <dbReference type="ARBA" id="ARBA00022801"/>
    </source>
</evidence>
<dbReference type="Gene3D" id="1.10.1370.40">
    <property type="match status" value="1"/>
</dbReference>
<dbReference type="SUPFAM" id="SSF55486">
    <property type="entry name" value="Metalloproteases ('zincins'), catalytic domain"/>
    <property type="match status" value="1"/>
</dbReference>
<reference evidence="10" key="1">
    <citation type="journal article" date="2019" name="Int. J. Syst. Evol. Microbiol.">
        <title>The Global Catalogue of Microorganisms (GCM) 10K type strain sequencing project: providing services to taxonomists for standard genome sequencing and annotation.</title>
        <authorList>
            <consortium name="The Broad Institute Genomics Platform"/>
            <consortium name="The Broad Institute Genome Sequencing Center for Infectious Disease"/>
            <person name="Wu L."/>
            <person name="Ma J."/>
        </authorList>
    </citation>
    <scope>NUCLEOTIDE SEQUENCE [LARGE SCALE GENOMIC DNA]</scope>
    <source>
        <strain evidence="10">CCUG 56698</strain>
    </source>
</reference>
<organism evidence="9 10">
    <name type="scientific">Schaalia naturae</name>
    <dbReference type="NCBI Taxonomy" id="635203"/>
    <lineage>
        <taxon>Bacteria</taxon>
        <taxon>Bacillati</taxon>
        <taxon>Actinomycetota</taxon>
        <taxon>Actinomycetes</taxon>
        <taxon>Actinomycetales</taxon>
        <taxon>Actinomycetaceae</taxon>
        <taxon>Schaalia</taxon>
    </lineage>
</organism>
<proteinExistence type="inferred from homology"/>
<dbReference type="PANTHER" id="PTHR43660:SF1">
    <property type="entry name" value="DIPEPTIDYL CARBOXYPEPTIDASE"/>
    <property type="match status" value="1"/>
</dbReference>
<evidence type="ECO:0000259" key="8">
    <source>
        <dbReference type="Pfam" id="PF01432"/>
    </source>
</evidence>
<evidence type="ECO:0000256" key="3">
    <source>
        <dbReference type="ARBA" id="ARBA00022723"/>
    </source>
</evidence>
<dbReference type="Gene3D" id="1.10.1370.10">
    <property type="entry name" value="Neurolysin, domain 3"/>
    <property type="match status" value="1"/>
</dbReference>
<evidence type="ECO:0000256" key="6">
    <source>
        <dbReference type="ARBA" id="ARBA00023049"/>
    </source>
</evidence>
<feature type="domain" description="Peptidase M3A/M3B catalytic" evidence="8">
    <location>
        <begin position="231"/>
        <end position="687"/>
    </location>
</feature>
<dbReference type="Pfam" id="PF01432">
    <property type="entry name" value="Peptidase_M3"/>
    <property type="match status" value="1"/>
</dbReference>
<dbReference type="InterPro" id="IPR034005">
    <property type="entry name" value="M3A_DCP"/>
</dbReference>
<protein>
    <submittedName>
        <fullName evidence="9">M3 family metallopeptidase</fullName>
    </submittedName>
</protein>
<evidence type="ECO:0000256" key="5">
    <source>
        <dbReference type="ARBA" id="ARBA00022833"/>
    </source>
</evidence>
<comment type="cofactor">
    <cofactor evidence="7">
        <name>Zn(2+)</name>
        <dbReference type="ChEBI" id="CHEBI:29105"/>
    </cofactor>
    <text evidence="7">Binds 1 zinc ion.</text>
</comment>
<gene>
    <name evidence="9" type="ORF">ACFQWG_04680</name>
</gene>
<keyword evidence="6 7" id="KW-0482">Metalloprotease</keyword>
<keyword evidence="4 7" id="KW-0378">Hydrolase</keyword>
<dbReference type="RefSeq" id="WP_380972594.1">
    <property type="nucleotide sequence ID" value="NZ_JBHTEF010000001.1"/>
</dbReference>
<evidence type="ECO:0000256" key="2">
    <source>
        <dbReference type="ARBA" id="ARBA00022670"/>
    </source>
</evidence>
<dbReference type="PANTHER" id="PTHR43660">
    <property type="entry name" value="DIPEPTIDYL CARBOXYPEPTIDASE"/>
    <property type="match status" value="1"/>
</dbReference>
<dbReference type="Proteomes" id="UP001596527">
    <property type="component" value="Unassembled WGS sequence"/>
</dbReference>
<accession>A0ABW2SLX3</accession>
<evidence type="ECO:0000313" key="10">
    <source>
        <dbReference type="Proteomes" id="UP001596527"/>
    </source>
</evidence>
<keyword evidence="2 7" id="KW-0645">Protease</keyword>
<evidence type="ECO:0000313" key="9">
    <source>
        <dbReference type="EMBL" id="MFC7580511.1"/>
    </source>
</evidence>
<evidence type="ECO:0000256" key="7">
    <source>
        <dbReference type="RuleBase" id="RU003435"/>
    </source>
</evidence>
<evidence type="ECO:0000256" key="1">
    <source>
        <dbReference type="ARBA" id="ARBA00006040"/>
    </source>
</evidence>
<dbReference type="InterPro" id="IPR024079">
    <property type="entry name" value="MetalloPept_cat_dom_sf"/>
</dbReference>
<keyword evidence="10" id="KW-1185">Reference proteome</keyword>
<dbReference type="InterPro" id="IPR024077">
    <property type="entry name" value="Neurolysin/TOP_dom2"/>
</dbReference>
<dbReference type="InterPro" id="IPR001567">
    <property type="entry name" value="Pept_M3A_M3B_dom"/>
</dbReference>
<sequence length="697" mass="76400">MPDPSNPLSLPSDLPFGLPDFARITPAHLEEALREGMAAQRAEWEAIATDPHEPTVENTVVAVDESGRLLERAQSVAWTMLASVGGPELERLQETFAPLLAEHAGAFTLDARLYRRYLALAAREDLDAETAWAVERQVRAFERLGVGLDDADQAALRRIDAQLASAQADMDTRITRQLRATGLEGDDPDGLDGLDAAGAERARQAGAARGHAWFIPCRNFTTQLDQAVLTHPETRRALLARSEERGNGEDPGTDTRATVLRLVGLRAERARLLGFADHASVVMDGETVPGPEAARELLLRVGRAAASTVDEDAADLARLAADDADGDGLQAADWPYYENLLRRERLGVDAEALRPYLQLDRVIEDGVFWAAGRLYGITMTRRPELRGWSPDARVWEVRDADGSALGLFVGDWFARPGKQGGAWMNEVVAPAGEGTGPEGGRTLPVIANNANFARPAPGQPTLLTWDEVITCFHEFGHALHGFFSATRYREDAGTNVPRDFVEMPSQLNEMWAYHPEVLGRFARHVDTGEALPEQWRAALEDSASFGQGFQTLEFVQAALIDHAWHRLAPQEIPTGPRGVRAFEDRVLAEAGLAHPLVPPRYRSTYFAHAFAGGYDAGYYSYMWAEVLVAELEQWFRGPAARGEDGGLNRQAGETLRRELLSRGNSRDPLASFRAVCGHDADPASILIRRGLRGPSVR</sequence>
<dbReference type="CDD" id="cd06456">
    <property type="entry name" value="M3A_DCP"/>
    <property type="match status" value="1"/>
</dbReference>
<name>A0ABW2SLX3_9ACTO</name>
<dbReference type="EMBL" id="JBHTEF010000001">
    <property type="protein sequence ID" value="MFC7580511.1"/>
    <property type="molecule type" value="Genomic_DNA"/>
</dbReference>
<comment type="caution">
    <text evidence="9">The sequence shown here is derived from an EMBL/GenBank/DDBJ whole genome shotgun (WGS) entry which is preliminary data.</text>
</comment>
<dbReference type="Gene3D" id="3.40.390.10">
    <property type="entry name" value="Collagenase (Catalytic Domain)"/>
    <property type="match status" value="1"/>
</dbReference>
<dbReference type="InterPro" id="IPR045090">
    <property type="entry name" value="Pept_M3A_M3B"/>
</dbReference>
<comment type="similarity">
    <text evidence="1 7">Belongs to the peptidase M3 family.</text>
</comment>